<evidence type="ECO:0000256" key="3">
    <source>
        <dbReference type="ARBA" id="ARBA00022723"/>
    </source>
</evidence>
<dbReference type="Pfam" id="PF01485">
    <property type="entry name" value="IBR"/>
    <property type="match status" value="1"/>
</dbReference>
<dbReference type="GO" id="GO:0000151">
    <property type="term" value="C:ubiquitin ligase complex"/>
    <property type="evidence" value="ECO:0007669"/>
    <property type="project" value="TreeGrafter"/>
</dbReference>
<keyword evidence="5" id="KW-0863">Zinc-finger</keyword>
<dbReference type="GO" id="GO:0043130">
    <property type="term" value="F:ubiquitin binding"/>
    <property type="evidence" value="ECO:0007669"/>
    <property type="project" value="TreeGrafter"/>
</dbReference>
<dbReference type="OrthoDB" id="1431934at2759"/>
<proteinExistence type="predicted"/>
<reference evidence="10" key="1">
    <citation type="submission" date="2020-11" db="EMBL/GenBank/DDBJ databases">
        <authorList>
            <consortium name="DOE Joint Genome Institute"/>
            <person name="Ahrendt S."/>
            <person name="Riley R."/>
            <person name="Andreopoulos W."/>
            <person name="Labutti K."/>
            <person name="Pangilinan J."/>
            <person name="Ruiz-Duenas F.J."/>
            <person name="Barrasa J.M."/>
            <person name="Sanchez-Garcia M."/>
            <person name="Camarero S."/>
            <person name="Miyauchi S."/>
            <person name="Serrano A."/>
            <person name="Linde D."/>
            <person name="Babiker R."/>
            <person name="Drula E."/>
            <person name="Ayuso-Fernandez I."/>
            <person name="Pacheco R."/>
            <person name="Padilla G."/>
            <person name="Ferreira P."/>
            <person name="Barriuso J."/>
            <person name="Kellner H."/>
            <person name="Castanera R."/>
            <person name="Alfaro M."/>
            <person name="Ramirez L."/>
            <person name="Pisabarro A.G."/>
            <person name="Kuo A."/>
            <person name="Tritt A."/>
            <person name="Lipzen A."/>
            <person name="He G."/>
            <person name="Yan M."/>
            <person name="Ng V."/>
            <person name="Cullen D."/>
            <person name="Martin F."/>
            <person name="Rosso M.-N."/>
            <person name="Henrissat B."/>
            <person name="Hibbett D."/>
            <person name="Martinez A.T."/>
            <person name="Grigoriev I.V."/>
        </authorList>
    </citation>
    <scope>NUCLEOTIDE SEQUENCE</scope>
    <source>
        <strain evidence="10">CBS 247.69</strain>
    </source>
</reference>
<evidence type="ECO:0000313" key="10">
    <source>
        <dbReference type="EMBL" id="KAF9468805.1"/>
    </source>
</evidence>
<comment type="pathway">
    <text evidence="1">Protein modification; protein ubiquitination.</text>
</comment>
<dbReference type="InterPro" id="IPR051628">
    <property type="entry name" value="LUBAC_E3_Ligases"/>
</dbReference>
<keyword evidence="4" id="KW-0677">Repeat</keyword>
<dbReference type="PROSITE" id="PS51873">
    <property type="entry name" value="TRIAD"/>
    <property type="match status" value="1"/>
</dbReference>
<dbReference type="PANTHER" id="PTHR22770">
    <property type="entry name" value="UBIQUITIN CONJUGATING ENZYME 7 INTERACTING PROTEIN-RELATED"/>
    <property type="match status" value="1"/>
</dbReference>
<dbReference type="AlphaFoldDB" id="A0A9P6CP04"/>
<dbReference type="GO" id="GO:0097039">
    <property type="term" value="P:protein linear polyubiquitination"/>
    <property type="evidence" value="ECO:0007669"/>
    <property type="project" value="TreeGrafter"/>
</dbReference>
<evidence type="ECO:0000256" key="6">
    <source>
        <dbReference type="ARBA" id="ARBA00022786"/>
    </source>
</evidence>
<evidence type="ECO:0000259" key="9">
    <source>
        <dbReference type="PROSITE" id="PS51873"/>
    </source>
</evidence>
<feature type="compositionally biased region" description="Basic residues" evidence="8">
    <location>
        <begin position="221"/>
        <end position="232"/>
    </location>
</feature>
<dbReference type="EMBL" id="MU150231">
    <property type="protein sequence ID" value="KAF9468805.1"/>
    <property type="molecule type" value="Genomic_DNA"/>
</dbReference>
<keyword evidence="7" id="KW-0862">Zinc</keyword>
<feature type="non-terminal residue" evidence="10">
    <location>
        <position position="1"/>
    </location>
</feature>
<gene>
    <name evidence="10" type="ORF">BDZ94DRAFT_1244632</name>
</gene>
<evidence type="ECO:0000256" key="1">
    <source>
        <dbReference type="ARBA" id="ARBA00004906"/>
    </source>
</evidence>
<evidence type="ECO:0000256" key="7">
    <source>
        <dbReference type="ARBA" id="ARBA00022833"/>
    </source>
</evidence>
<dbReference type="GO" id="GO:0008270">
    <property type="term" value="F:zinc ion binding"/>
    <property type="evidence" value="ECO:0007669"/>
    <property type="project" value="UniProtKB-KW"/>
</dbReference>
<dbReference type="Pfam" id="PF26200">
    <property type="entry name" value="Rcat_RNF216"/>
    <property type="match status" value="1"/>
</dbReference>
<evidence type="ECO:0000256" key="2">
    <source>
        <dbReference type="ARBA" id="ARBA00022679"/>
    </source>
</evidence>
<keyword evidence="2" id="KW-0808">Transferase</keyword>
<dbReference type="InterPro" id="IPR002867">
    <property type="entry name" value="IBR_dom"/>
</dbReference>
<dbReference type="PANTHER" id="PTHR22770:SF13">
    <property type="entry name" value="RING-TYPE DOMAIN-CONTAINING PROTEIN"/>
    <property type="match status" value="1"/>
</dbReference>
<protein>
    <recommendedName>
        <fullName evidence="9">RING-type domain-containing protein</fullName>
    </recommendedName>
</protein>
<evidence type="ECO:0000256" key="8">
    <source>
        <dbReference type="SAM" id="MobiDB-lite"/>
    </source>
</evidence>
<comment type="caution">
    <text evidence="10">The sequence shown here is derived from an EMBL/GenBank/DDBJ whole genome shotgun (WGS) entry which is preliminary data.</text>
</comment>
<name>A0A9P6CP04_9AGAR</name>
<dbReference type="Gene3D" id="1.20.120.1750">
    <property type="match status" value="1"/>
</dbReference>
<keyword evidence="6" id="KW-0833">Ubl conjugation pathway</keyword>
<evidence type="ECO:0000313" key="11">
    <source>
        <dbReference type="Proteomes" id="UP000807353"/>
    </source>
</evidence>
<feature type="region of interest" description="Disordered" evidence="8">
    <location>
        <begin position="219"/>
        <end position="242"/>
    </location>
</feature>
<sequence>DSLPPQKFNHLVNIVVSTYVNQHPEDFKYCTTPDCVQIYCCDAGEQKCPSCFAEICSFCHEGAHRGMTCVERALHSNQLEQGRLNEHWAAENGVRKCPSCSVWMQKIDGCNHMVCTCGAYICWVCMLPFPRNEIYLRNETLGMLRTIEEQQEERRGVLETERQRRVEKNERVAAERIVEENKQWLEAVRQQEIAVNAVAMARAEAEKQENILQMEQSVTMRKNRQQGARRRIGAFEEDSDSN</sequence>
<organism evidence="10 11">
    <name type="scientific">Collybia nuda</name>
    <dbReference type="NCBI Taxonomy" id="64659"/>
    <lineage>
        <taxon>Eukaryota</taxon>
        <taxon>Fungi</taxon>
        <taxon>Dikarya</taxon>
        <taxon>Basidiomycota</taxon>
        <taxon>Agaricomycotina</taxon>
        <taxon>Agaricomycetes</taxon>
        <taxon>Agaricomycetidae</taxon>
        <taxon>Agaricales</taxon>
        <taxon>Tricholomatineae</taxon>
        <taxon>Clitocybaceae</taxon>
        <taxon>Collybia</taxon>
    </lineage>
</organism>
<keyword evidence="3" id="KW-0479">Metal-binding</keyword>
<dbReference type="CDD" id="cd20335">
    <property type="entry name" value="BRcat_RBR"/>
    <property type="match status" value="1"/>
</dbReference>
<dbReference type="GO" id="GO:0004842">
    <property type="term" value="F:ubiquitin-protein transferase activity"/>
    <property type="evidence" value="ECO:0007669"/>
    <property type="project" value="TreeGrafter"/>
</dbReference>
<keyword evidence="11" id="KW-1185">Reference proteome</keyword>
<dbReference type="InterPro" id="IPR044066">
    <property type="entry name" value="TRIAD_supradom"/>
</dbReference>
<dbReference type="SUPFAM" id="SSF57850">
    <property type="entry name" value="RING/U-box"/>
    <property type="match status" value="1"/>
</dbReference>
<evidence type="ECO:0000256" key="5">
    <source>
        <dbReference type="ARBA" id="ARBA00022771"/>
    </source>
</evidence>
<dbReference type="GO" id="GO:0043161">
    <property type="term" value="P:proteasome-mediated ubiquitin-dependent protein catabolic process"/>
    <property type="evidence" value="ECO:0007669"/>
    <property type="project" value="TreeGrafter"/>
</dbReference>
<evidence type="ECO:0000256" key="4">
    <source>
        <dbReference type="ARBA" id="ARBA00022737"/>
    </source>
</evidence>
<accession>A0A9P6CP04</accession>
<feature type="domain" description="RING-type" evidence="9">
    <location>
        <begin position="1"/>
        <end position="147"/>
    </location>
</feature>
<dbReference type="Proteomes" id="UP000807353">
    <property type="component" value="Unassembled WGS sequence"/>
</dbReference>